<evidence type="ECO:0000313" key="2">
    <source>
        <dbReference type="Proteomes" id="UP000701801"/>
    </source>
</evidence>
<dbReference type="OrthoDB" id="10287917at2759"/>
<accession>A0A9N9LJQ3</accession>
<proteinExistence type="predicted"/>
<comment type="caution">
    <text evidence="1">The sequence shown here is derived from an EMBL/GenBank/DDBJ whole genome shotgun (WGS) entry which is preliminary data.</text>
</comment>
<evidence type="ECO:0000313" key="1">
    <source>
        <dbReference type="EMBL" id="CAG8975308.1"/>
    </source>
</evidence>
<sequence>MLLNREYFLLGLAAIGGVPRAFCRALSGFETDVYNGNHAQAIPARSRDTQHKETLPFHTRDHEYLHSTRIVRRGKVPSTCKRHCSGAEEEPPEGVRSPEELTLRGIRALQLVASPVQSRDYTIRLYKYYYVTKLTLQESLEHGGLFKGLVEMEFFGKYGFPMEGGWQRLWIHSTRRLFNAVVDFSIATATKDGKYYAAIVTHARFATNDANRYQVDEKGENIMTEDDEFLPVQDGSDLTRAIPVSQLLYYGIKETRYLKNIKPERFFLISEDIENFETRRDILAARSAMGVNEGESGDVRDATVLRKDAPGVEDEMFKLLCGNDNNYSWLNTTLTPRSSVAVGRNPKLFGNYDIVSMTVIPSPFMMVIEMVKKPSR</sequence>
<dbReference type="EMBL" id="CAJVRM010000132">
    <property type="protein sequence ID" value="CAG8975308.1"/>
    <property type="molecule type" value="Genomic_DNA"/>
</dbReference>
<dbReference type="AlphaFoldDB" id="A0A9N9LJQ3"/>
<dbReference type="Proteomes" id="UP000701801">
    <property type="component" value="Unassembled WGS sequence"/>
</dbReference>
<gene>
    <name evidence="1" type="ORF">HYALB_00010550</name>
</gene>
<name>A0A9N9LJQ3_9HELO</name>
<reference evidence="1" key="1">
    <citation type="submission" date="2021-07" db="EMBL/GenBank/DDBJ databases">
        <authorList>
            <person name="Durling M."/>
        </authorList>
    </citation>
    <scope>NUCLEOTIDE SEQUENCE</scope>
</reference>
<organism evidence="1 2">
    <name type="scientific">Hymenoscyphus albidus</name>
    <dbReference type="NCBI Taxonomy" id="595503"/>
    <lineage>
        <taxon>Eukaryota</taxon>
        <taxon>Fungi</taxon>
        <taxon>Dikarya</taxon>
        <taxon>Ascomycota</taxon>
        <taxon>Pezizomycotina</taxon>
        <taxon>Leotiomycetes</taxon>
        <taxon>Helotiales</taxon>
        <taxon>Helotiaceae</taxon>
        <taxon>Hymenoscyphus</taxon>
    </lineage>
</organism>
<keyword evidence="2" id="KW-1185">Reference proteome</keyword>
<protein>
    <submittedName>
        <fullName evidence="1">Uncharacterized protein</fullName>
    </submittedName>
</protein>